<keyword evidence="2 5" id="KW-0238">DNA-binding</keyword>
<dbReference type="PANTHER" id="PTHR30146">
    <property type="entry name" value="LACI-RELATED TRANSCRIPTIONAL REPRESSOR"/>
    <property type="match status" value="1"/>
</dbReference>
<keyword evidence="3" id="KW-0804">Transcription</keyword>
<proteinExistence type="predicted"/>
<evidence type="ECO:0000313" key="6">
    <source>
        <dbReference type="Proteomes" id="UP001151234"/>
    </source>
</evidence>
<sequence length="339" mass="36391">MRSKPTQPRMSDVAKAAGVSTMTVSRAFKQDASVNEKRRSEILRIADEMGYIFDKSASELRTKRTGFVAVTVPSINNSNFADTVRGLTDSLAESGLEALLGYTNYHIDQEEQIIKQLLRRKPEAMVVTGSTHTDKTRSRLKRSGIPVVECWDEPHNPVGYSVGYSGAAAGSMVADHLVERGYKRIGFIGGHTQTDTRGTDRQRGFTERLREHGLPHDRIISVGPPPVGMAQGARGAQLLLERFPDTDAIMCVADSAAFGAMTEFQRSGMRIPDDIAVAGFGAFDVGAFSLPDITTIDPKGYAIGEGAGRLIAALLAGTAGSGSGSHVSIEPSLVVRHST</sequence>
<dbReference type="InterPro" id="IPR010982">
    <property type="entry name" value="Lambda_DNA-bd_dom_sf"/>
</dbReference>
<dbReference type="SMART" id="SM00354">
    <property type="entry name" value="HTH_LACI"/>
    <property type="match status" value="1"/>
</dbReference>
<keyword evidence="1" id="KW-0805">Transcription regulation</keyword>
<dbReference type="SUPFAM" id="SSF47413">
    <property type="entry name" value="lambda repressor-like DNA-binding domains"/>
    <property type="match status" value="1"/>
</dbReference>
<dbReference type="Proteomes" id="UP001151234">
    <property type="component" value="Unassembled WGS sequence"/>
</dbReference>
<evidence type="ECO:0000259" key="4">
    <source>
        <dbReference type="PROSITE" id="PS50932"/>
    </source>
</evidence>
<gene>
    <name evidence="5" type="ORF">OQ273_02910</name>
</gene>
<dbReference type="GO" id="GO:0000976">
    <property type="term" value="F:transcription cis-regulatory region binding"/>
    <property type="evidence" value="ECO:0007669"/>
    <property type="project" value="TreeGrafter"/>
</dbReference>
<dbReference type="CDD" id="cd01392">
    <property type="entry name" value="HTH_LacI"/>
    <property type="match status" value="1"/>
</dbReference>
<dbReference type="Gene3D" id="1.10.260.40">
    <property type="entry name" value="lambda repressor-like DNA-binding domains"/>
    <property type="match status" value="1"/>
</dbReference>
<dbReference type="Pfam" id="PF13377">
    <property type="entry name" value="Peripla_BP_3"/>
    <property type="match status" value="1"/>
</dbReference>
<evidence type="ECO:0000256" key="3">
    <source>
        <dbReference type="ARBA" id="ARBA00023163"/>
    </source>
</evidence>
<name>A0A9X3UIA7_9HYPH</name>
<dbReference type="EMBL" id="JAPJZI010000001">
    <property type="protein sequence ID" value="MDA5397514.1"/>
    <property type="molecule type" value="Genomic_DNA"/>
</dbReference>
<protein>
    <submittedName>
        <fullName evidence="5">LacI family DNA-binding transcriptional regulator</fullName>
    </submittedName>
</protein>
<dbReference type="InterPro" id="IPR028082">
    <property type="entry name" value="Peripla_BP_I"/>
</dbReference>
<organism evidence="5 6">
    <name type="scientific">Hoeflea prorocentri</name>
    <dbReference type="NCBI Taxonomy" id="1922333"/>
    <lineage>
        <taxon>Bacteria</taxon>
        <taxon>Pseudomonadati</taxon>
        <taxon>Pseudomonadota</taxon>
        <taxon>Alphaproteobacteria</taxon>
        <taxon>Hyphomicrobiales</taxon>
        <taxon>Rhizobiaceae</taxon>
        <taxon>Hoeflea</taxon>
    </lineage>
</organism>
<dbReference type="Pfam" id="PF00356">
    <property type="entry name" value="LacI"/>
    <property type="match status" value="1"/>
</dbReference>
<comment type="caution">
    <text evidence="5">The sequence shown here is derived from an EMBL/GenBank/DDBJ whole genome shotgun (WGS) entry which is preliminary data.</text>
</comment>
<evidence type="ECO:0000256" key="2">
    <source>
        <dbReference type="ARBA" id="ARBA00023125"/>
    </source>
</evidence>
<dbReference type="GO" id="GO:0003700">
    <property type="term" value="F:DNA-binding transcription factor activity"/>
    <property type="evidence" value="ECO:0007669"/>
    <property type="project" value="TreeGrafter"/>
</dbReference>
<dbReference type="RefSeq" id="WP_267988975.1">
    <property type="nucleotide sequence ID" value="NZ_JAPJZI010000001.1"/>
</dbReference>
<dbReference type="PROSITE" id="PS50932">
    <property type="entry name" value="HTH_LACI_2"/>
    <property type="match status" value="1"/>
</dbReference>
<dbReference type="AlphaFoldDB" id="A0A9X3UIA7"/>
<accession>A0A9X3UIA7</accession>
<dbReference type="InterPro" id="IPR000843">
    <property type="entry name" value="HTH_LacI"/>
</dbReference>
<feature type="domain" description="HTH lacI-type" evidence="4">
    <location>
        <begin position="8"/>
        <end position="62"/>
    </location>
</feature>
<keyword evidence="6" id="KW-1185">Reference proteome</keyword>
<dbReference type="PANTHER" id="PTHR30146:SF33">
    <property type="entry name" value="TRANSCRIPTIONAL REGULATOR"/>
    <property type="match status" value="1"/>
</dbReference>
<dbReference type="SUPFAM" id="SSF53822">
    <property type="entry name" value="Periplasmic binding protein-like I"/>
    <property type="match status" value="1"/>
</dbReference>
<evidence type="ECO:0000256" key="1">
    <source>
        <dbReference type="ARBA" id="ARBA00023015"/>
    </source>
</evidence>
<reference evidence="5" key="1">
    <citation type="submission" date="2022-11" db="EMBL/GenBank/DDBJ databases">
        <title>Draft genome sequence of Hoeflea poritis E7-10 and Hoeflea prorocentri PM5-8, separated from scleractinian coral Porites lutea and marine dinoflagellate.</title>
        <authorList>
            <person name="Zhang G."/>
            <person name="Wei Q."/>
            <person name="Cai L."/>
        </authorList>
    </citation>
    <scope>NUCLEOTIDE SEQUENCE</scope>
    <source>
        <strain evidence="5">PM5-8</strain>
    </source>
</reference>
<dbReference type="InterPro" id="IPR046335">
    <property type="entry name" value="LacI/GalR-like_sensor"/>
</dbReference>
<dbReference type="Gene3D" id="3.40.50.2300">
    <property type="match status" value="2"/>
</dbReference>
<dbReference type="CDD" id="cd01575">
    <property type="entry name" value="PBP1_GntR"/>
    <property type="match status" value="1"/>
</dbReference>
<evidence type="ECO:0000313" key="5">
    <source>
        <dbReference type="EMBL" id="MDA5397514.1"/>
    </source>
</evidence>